<dbReference type="CDD" id="cd06529">
    <property type="entry name" value="S24_LexA-like"/>
    <property type="match status" value="1"/>
</dbReference>
<dbReference type="InterPro" id="IPR039418">
    <property type="entry name" value="LexA-like"/>
</dbReference>
<evidence type="ECO:0000313" key="8">
    <source>
        <dbReference type="Proteomes" id="UP000595107"/>
    </source>
</evidence>
<dbReference type="InterPro" id="IPR015927">
    <property type="entry name" value="Peptidase_S24_S26A/B/C"/>
</dbReference>
<dbReference type="Proteomes" id="UP000595107">
    <property type="component" value="Chromosome"/>
</dbReference>
<dbReference type="InterPro" id="IPR001387">
    <property type="entry name" value="Cro/C1-type_HTH"/>
</dbReference>
<keyword evidence="1" id="KW-0805">Transcription regulation</keyword>
<keyword evidence="2" id="KW-0238">DNA-binding</keyword>
<dbReference type="RefSeq" id="WP_004693773.1">
    <property type="nucleotide sequence ID" value="NZ_BBTB01000073.1"/>
</dbReference>
<dbReference type="PANTHER" id="PTHR40661:SF3">
    <property type="entry name" value="FELS-1 PROPHAGE TRANSCRIPTIONAL REGULATOR"/>
    <property type="match status" value="1"/>
</dbReference>
<dbReference type="SMART" id="SM00530">
    <property type="entry name" value="HTH_XRE"/>
    <property type="match status" value="1"/>
</dbReference>
<evidence type="ECO:0000256" key="1">
    <source>
        <dbReference type="ARBA" id="ARBA00023015"/>
    </source>
</evidence>
<dbReference type="EMBL" id="UFRV01000006">
    <property type="protein sequence ID" value="SUT92068.1"/>
    <property type="molecule type" value="Genomic_DNA"/>
</dbReference>
<evidence type="ECO:0000256" key="2">
    <source>
        <dbReference type="ARBA" id="ARBA00023125"/>
    </source>
</evidence>
<dbReference type="SUPFAM" id="SSF51306">
    <property type="entry name" value="LexA/Signal peptidase"/>
    <property type="match status" value="1"/>
</dbReference>
<name>A0A380TU07_ACIJO</name>
<dbReference type="CDD" id="cd00093">
    <property type="entry name" value="HTH_XRE"/>
    <property type="match status" value="1"/>
</dbReference>
<evidence type="ECO:0000313" key="5">
    <source>
        <dbReference type="EMBL" id="QPS02665.1"/>
    </source>
</evidence>
<accession>A0A380TU07</accession>
<gene>
    <name evidence="5" type="ORF">I6G67_10420</name>
    <name evidence="6" type="ORF">NCTC10308_00642</name>
</gene>
<proteinExistence type="predicted"/>
<reference evidence="5 8" key="2">
    <citation type="submission" date="2020-12" db="EMBL/GenBank/DDBJ databases">
        <title>FDA dAtabase for Regulatory Grade micrObial Sequences (FDA-ARGOS): Supporting development and validation of Infectious Disease Dx tests.</title>
        <authorList>
            <person name="Sproer C."/>
            <person name="Gronow S."/>
            <person name="Severitt S."/>
            <person name="Schroder I."/>
            <person name="Tallon L."/>
            <person name="Sadzewicz L."/>
            <person name="Zhao X."/>
            <person name="Boylan J."/>
            <person name="Ott S."/>
            <person name="Bowen H."/>
            <person name="Vavikolanu K."/>
            <person name="Mehta A."/>
            <person name="Aluvathingal J."/>
            <person name="Nadendla S."/>
            <person name="Lowell S."/>
            <person name="Myers T."/>
            <person name="Yan Y."/>
            <person name="Sichtig H."/>
        </authorList>
    </citation>
    <scope>NUCLEOTIDE SEQUENCE [LARGE SCALE GENOMIC DNA]</scope>
    <source>
        <strain evidence="5 8">FDAARGOS_910</strain>
    </source>
</reference>
<reference evidence="6 7" key="1">
    <citation type="submission" date="2018-06" db="EMBL/GenBank/DDBJ databases">
        <authorList>
            <consortium name="Pathogen Informatics"/>
            <person name="Doyle S."/>
        </authorList>
    </citation>
    <scope>NUCLEOTIDE SEQUENCE [LARGE SCALE GENOMIC DNA]</scope>
    <source>
        <strain evidence="6 7">NCTC10308</strain>
    </source>
</reference>
<dbReference type="AlphaFoldDB" id="A0A380TU07"/>
<keyword evidence="3" id="KW-0804">Transcription</keyword>
<dbReference type="PROSITE" id="PS50943">
    <property type="entry name" value="HTH_CROC1"/>
    <property type="match status" value="1"/>
</dbReference>
<dbReference type="Pfam" id="PF12844">
    <property type="entry name" value="HTH_19"/>
    <property type="match status" value="1"/>
</dbReference>
<dbReference type="GO" id="GO:0003677">
    <property type="term" value="F:DNA binding"/>
    <property type="evidence" value="ECO:0007669"/>
    <property type="project" value="UniProtKB-KW"/>
</dbReference>
<evidence type="ECO:0000256" key="3">
    <source>
        <dbReference type="ARBA" id="ARBA00023163"/>
    </source>
</evidence>
<evidence type="ECO:0000313" key="6">
    <source>
        <dbReference type="EMBL" id="SUT92068.1"/>
    </source>
</evidence>
<evidence type="ECO:0000313" key="7">
    <source>
        <dbReference type="Proteomes" id="UP000254227"/>
    </source>
</evidence>
<dbReference type="InterPro" id="IPR036286">
    <property type="entry name" value="LexA/Signal_pep-like_sf"/>
</dbReference>
<dbReference type="PANTHER" id="PTHR40661">
    <property type="match status" value="1"/>
</dbReference>
<dbReference type="EMBL" id="CP065666">
    <property type="protein sequence ID" value="QPS02665.1"/>
    <property type="molecule type" value="Genomic_DNA"/>
</dbReference>
<evidence type="ECO:0000259" key="4">
    <source>
        <dbReference type="PROSITE" id="PS50943"/>
    </source>
</evidence>
<protein>
    <submittedName>
        <fullName evidence="5">LexA family transcriptional regulator</fullName>
    </submittedName>
    <submittedName>
        <fullName evidence="6">Repressor protein C2</fullName>
    </submittedName>
</protein>
<feature type="domain" description="HTH cro/C1-type" evidence="4">
    <location>
        <begin position="6"/>
        <end position="59"/>
    </location>
</feature>
<dbReference type="Gene3D" id="1.10.260.40">
    <property type="entry name" value="lambda repressor-like DNA-binding domains"/>
    <property type="match status" value="1"/>
</dbReference>
<dbReference type="Proteomes" id="UP000254227">
    <property type="component" value="Unassembled WGS sequence"/>
</dbReference>
<dbReference type="InterPro" id="IPR010982">
    <property type="entry name" value="Lambda_DNA-bd_dom_sf"/>
</dbReference>
<organism evidence="6 7">
    <name type="scientific">Acinetobacter johnsonii</name>
    <dbReference type="NCBI Taxonomy" id="40214"/>
    <lineage>
        <taxon>Bacteria</taxon>
        <taxon>Pseudomonadati</taxon>
        <taxon>Pseudomonadota</taxon>
        <taxon>Gammaproteobacteria</taxon>
        <taxon>Moraxellales</taxon>
        <taxon>Moraxellaceae</taxon>
        <taxon>Acinetobacter</taxon>
    </lineage>
</organism>
<dbReference type="SUPFAM" id="SSF47413">
    <property type="entry name" value="lambda repressor-like DNA-binding domains"/>
    <property type="match status" value="1"/>
</dbReference>
<dbReference type="Gene3D" id="2.10.109.10">
    <property type="entry name" value="Umud Fragment, subunit A"/>
    <property type="match status" value="1"/>
</dbReference>
<sequence length="221" mass="24361">MLKDRLKKARKMAGKSQKDVVEAIGITQSALSQLETGLVNSSSHLPSIANFLGVNAYWLQTGNGEMQDQTTPESSFGNVRPDTSPLRKIPVLDYVQAGLFHDVGYDGLNPKSETYTTYQSAKPECVFSLEVSGASMTPDFNPGDKLVVDASKPPYPGCYVIAQNGSHEATFKKYRAIGYDEHGRETFELVPLNPDFPTMNSTQQEIRIIGVVVEHLRSFNK</sequence>
<dbReference type="Pfam" id="PF00717">
    <property type="entry name" value="Peptidase_S24"/>
    <property type="match status" value="1"/>
</dbReference>